<dbReference type="AlphaFoldDB" id="A0A0M3IAY4"/>
<keyword evidence="1" id="KW-1133">Transmembrane helix</keyword>
<organism evidence="2 3">
    <name type="scientific">Ascaris lumbricoides</name>
    <name type="common">Giant roundworm</name>
    <dbReference type="NCBI Taxonomy" id="6252"/>
    <lineage>
        <taxon>Eukaryota</taxon>
        <taxon>Metazoa</taxon>
        <taxon>Ecdysozoa</taxon>
        <taxon>Nematoda</taxon>
        <taxon>Chromadorea</taxon>
        <taxon>Rhabditida</taxon>
        <taxon>Spirurina</taxon>
        <taxon>Ascaridomorpha</taxon>
        <taxon>Ascaridoidea</taxon>
        <taxon>Ascarididae</taxon>
        <taxon>Ascaris</taxon>
    </lineage>
</organism>
<protein>
    <submittedName>
        <fullName evidence="3">Secreted protein</fullName>
    </submittedName>
</protein>
<sequence>MGAVLVKFTSLTSDDRAAPTVLILREVIPCAAVLSVLLMLFADPVANTVVVMLLAVRAGMVPVTVVGTTGDVETPVNVESGIVDDAVVPADKLSFCFTATVAVFLLVVAAEASVFDGSVAVTCDVGGVLGSNWEAVVLR</sequence>
<proteinExistence type="predicted"/>
<evidence type="ECO:0000256" key="1">
    <source>
        <dbReference type="SAM" id="Phobius"/>
    </source>
</evidence>
<keyword evidence="1" id="KW-0472">Membrane</keyword>
<name>A0A0M3IAY4_ASCLU</name>
<reference evidence="3" key="1">
    <citation type="submission" date="2017-02" db="UniProtKB">
        <authorList>
            <consortium name="WormBaseParasite"/>
        </authorList>
    </citation>
    <scope>IDENTIFICATION</scope>
</reference>
<feature type="transmembrane region" description="Helical" evidence="1">
    <location>
        <begin position="20"/>
        <end position="42"/>
    </location>
</feature>
<dbReference type="WBParaSite" id="ALUE_0001479601-mRNA-1">
    <property type="protein sequence ID" value="ALUE_0001479601-mRNA-1"/>
    <property type="gene ID" value="ALUE_0001479601"/>
</dbReference>
<feature type="transmembrane region" description="Helical" evidence="1">
    <location>
        <begin position="90"/>
        <end position="110"/>
    </location>
</feature>
<keyword evidence="1" id="KW-0812">Transmembrane</keyword>
<dbReference type="Proteomes" id="UP000036681">
    <property type="component" value="Unplaced"/>
</dbReference>
<accession>A0A0M3IAY4</accession>
<evidence type="ECO:0000313" key="2">
    <source>
        <dbReference type="Proteomes" id="UP000036681"/>
    </source>
</evidence>
<evidence type="ECO:0000313" key="3">
    <source>
        <dbReference type="WBParaSite" id="ALUE_0001479601-mRNA-1"/>
    </source>
</evidence>
<keyword evidence="2" id="KW-1185">Reference proteome</keyword>